<gene>
    <name evidence="1" type="ORF">Patl1_13276</name>
</gene>
<accession>A0ACC1AU84</accession>
<comment type="caution">
    <text evidence="1">The sequence shown here is derived from an EMBL/GenBank/DDBJ whole genome shotgun (WGS) entry which is preliminary data.</text>
</comment>
<evidence type="ECO:0000313" key="1">
    <source>
        <dbReference type="EMBL" id="KAJ0090229.1"/>
    </source>
</evidence>
<keyword evidence="2" id="KW-1185">Reference proteome</keyword>
<evidence type="ECO:0000313" key="2">
    <source>
        <dbReference type="Proteomes" id="UP001164250"/>
    </source>
</evidence>
<protein>
    <submittedName>
        <fullName evidence="1">Uncharacterized protein</fullName>
    </submittedName>
</protein>
<organism evidence="1 2">
    <name type="scientific">Pistacia atlantica</name>
    <dbReference type="NCBI Taxonomy" id="434234"/>
    <lineage>
        <taxon>Eukaryota</taxon>
        <taxon>Viridiplantae</taxon>
        <taxon>Streptophyta</taxon>
        <taxon>Embryophyta</taxon>
        <taxon>Tracheophyta</taxon>
        <taxon>Spermatophyta</taxon>
        <taxon>Magnoliopsida</taxon>
        <taxon>eudicotyledons</taxon>
        <taxon>Gunneridae</taxon>
        <taxon>Pentapetalae</taxon>
        <taxon>rosids</taxon>
        <taxon>malvids</taxon>
        <taxon>Sapindales</taxon>
        <taxon>Anacardiaceae</taxon>
        <taxon>Pistacia</taxon>
    </lineage>
</organism>
<dbReference type="Proteomes" id="UP001164250">
    <property type="component" value="Chromosome 8"/>
</dbReference>
<sequence length="85" mass="9373">MGQAKKNFAITPLIAKPLAVREAIVLAANLGLSRVLLETNCLDLIMACRKEKVFWEIDGIVRDIHNLAHICSQLSFSGPVEKLIC</sequence>
<name>A0ACC1AU84_9ROSI</name>
<reference evidence="2" key="1">
    <citation type="journal article" date="2023" name="G3 (Bethesda)">
        <title>Genome assembly and association tests identify interacting loci associated with vigor, precocity, and sex in interspecific pistachio rootstocks.</title>
        <authorList>
            <person name="Palmer W."/>
            <person name="Jacygrad E."/>
            <person name="Sagayaradj S."/>
            <person name="Cavanaugh K."/>
            <person name="Han R."/>
            <person name="Bertier L."/>
            <person name="Beede B."/>
            <person name="Kafkas S."/>
            <person name="Golino D."/>
            <person name="Preece J."/>
            <person name="Michelmore R."/>
        </authorList>
    </citation>
    <scope>NUCLEOTIDE SEQUENCE [LARGE SCALE GENOMIC DNA]</scope>
</reference>
<dbReference type="EMBL" id="CM047904">
    <property type="protein sequence ID" value="KAJ0090229.1"/>
    <property type="molecule type" value="Genomic_DNA"/>
</dbReference>
<proteinExistence type="predicted"/>